<dbReference type="Proteomes" id="UP000000656">
    <property type="component" value="Chromosome 1"/>
</dbReference>
<reference evidence="1 2" key="1">
    <citation type="journal article" date="2006" name="Proc. Natl. Acad. Sci. U.S.A.">
        <title>Genome reduction in Leptospira borgpetersenii reflects limited transmission potential.</title>
        <authorList>
            <person name="Bulach D.M."/>
            <person name="Zuerner R.L."/>
            <person name="Wilson P."/>
            <person name="Seemann T."/>
            <person name="McGrath A."/>
            <person name="Cullen P.A."/>
            <person name="Davis J."/>
            <person name="Johnson M."/>
            <person name="Kuczek E."/>
            <person name="Alt D.P."/>
            <person name="Peterson-Burch B."/>
            <person name="Coppel R.L."/>
            <person name="Rood J.I."/>
            <person name="Davies J.K."/>
            <person name="Adler B."/>
        </authorList>
    </citation>
    <scope>NUCLEOTIDE SEQUENCE [LARGE SCALE GENOMIC DNA]</scope>
    <source>
        <strain evidence="1 2">JB197</strain>
    </source>
</reference>
<protein>
    <submittedName>
        <fullName evidence="1">Uncharacterized protein</fullName>
    </submittedName>
</protein>
<dbReference type="HOGENOM" id="CLU_2369384_0_0_12"/>
<dbReference type="PATRIC" id="fig|355276.3.peg.3803"/>
<organism evidence="1 2">
    <name type="scientific">Leptospira borgpetersenii serovar Hardjo-bovis (strain JB197)</name>
    <dbReference type="NCBI Taxonomy" id="355277"/>
    <lineage>
        <taxon>Bacteria</taxon>
        <taxon>Pseudomonadati</taxon>
        <taxon>Spirochaetota</taxon>
        <taxon>Spirochaetia</taxon>
        <taxon>Leptospirales</taxon>
        <taxon>Leptospiraceae</taxon>
        <taxon>Leptospira</taxon>
    </lineage>
</organism>
<sequence length="95" mass="10541">MLTNPNMGFLEKIPLFTKLGMIQGFILSKLFLREFVPGDSKTTSSYVRAIQLSPIRASLLSWIFFVRVVGKIYSASQIPSNPNRSETALAFSSAP</sequence>
<dbReference type="EMBL" id="CP000350">
    <property type="protein sequence ID" value="ABJ74886.1"/>
    <property type="molecule type" value="Genomic_DNA"/>
</dbReference>
<proteinExistence type="predicted"/>
<dbReference type="AlphaFoldDB" id="Q04W34"/>
<name>Q04W34_LEPBJ</name>
<gene>
    <name evidence="1" type="ordered locus">LBJ_0142</name>
</gene>
<accession>Q04W34</accession>
<evidence type="ECO:0000313" key="1">
    <source>
        <dbReference type="EMBL" id="ABJ74886.1"/>
    </source>
</evidence>
<dbReference type="KEGG" id="lbj:LBJ_0142"/>
<evidence type="ECO:0000313" key="2">
    <source>
        <dbReference type="Proteomes" id="UP000000656"/>
    </source>
</evidence>